<name>A0A183GDV5_HELPZ</name>
<evidence type="ECO:0000313" key="3">
    <source>
        <dbReference type="WBParaSite" id="HPBE_0002045601-mRNA-1"/>
    </source>
</evidence>
<dbReference type="AlphaFoldDB" id="A0A183GDV5"/>
<organism evidence="2 3">
    <name type="scientific">Heligmosomoides polygyrus</name>
    <name type="common">Parasitic roundworm</name>
    <dbReference type="NCBI Taxonomy" id="6339"/>
    <lineage>
        <taxon>Eukaryota</taxon>
        <taxon>Metazoa</taxon>
        <taxon>Ecdysozoa</taxon>
        <taxon>Nematoda</taxon>
        <taxon>Chromadorea</taxon>
        <taxon>Rhabditida</taxon>
        <taxon>Rhabditina</taxon>
        <taxon>Rhabditomorpha</taxon>
        <taxon>Strongyloidea</taxon>
        <taxon>Heligmosomidae</taxon>
        <taxon>Heligmosomoides</taxon>
    </lineage>
</organism>
<protein>
    <submittedName>
        <fullName evidence="3">Reverse transcriptase domain-containing protein</fullName>
    </submittedName>
</protein>
<dbReference type="Proteomes" id="UP000050761">
    <property type="component" value="Unassembled WGS sequence"/>
</dbReference>
<dbReference type="EMBL" id="UZAH01032166">
    <property type="protein sequence ID" value="VDP20057.1"/>
    <property type="molecule type" value="Genomic_DNA"/>
</dbReference>
<evidence type="ECO:0000313" key="2">
    <source>
        <dbReference type="Proteomes" id="UP000050761"/>
    </source>
</evidence>
<reference evidence="1 2" key="1">
    <citation type="submission" date="2018-11" db="EMBL/GenBank/DDBJ databases">
        <authorList>
            <consortium name="Pathogen Informatics"/>
        </authorList>
    </citation>
    <scope>NUCLEOTIDE SEQUENCE [LARGE SCALE GENOMIC DNA]</scope>
</reference>
<evidence type="ECO:0000313" key="1">
    <source>
        <dbReference type="EMBL" id="VDP20057.1"/>
    </source>
</evidence>
<sequence>MLGGSVRAIGLYFSDAHDALTLGTAAVLEAQQILSDLSQQHFEWLLTIQDDEVFAATGQLPPQIRSSGAGTQRLMQRLMTDACILRPFRGDRQVSQESQPEADARADPVYPYVLASIRV</sequence>
<reference evidence="3" key="2">
    <citation type="submission" date="2019-09" db="UniProtKB">
        <authorList>
            <consortium name="WormBaseParasite"/>
        </authorList>
    </citation>
    <scope>IDENTIFICATION</scope>
</reference>
<dbReference type="WBParaSite" id="HPBE_0002045601-mRNA-1">
    <property type="protein sequence ID" value="HPBE_0002045601-mRNA-1"/>
    <property type="gene ID" value="HPBE_0002045601"/>
</dbReference>
<proteinExistence type="predicted"/>
<accession>A0A183GDV5</accession>
<keyword evidence="2" id="KW-1185">Reference proteome</keyword>
<accession>A0A3P8AZ10</accession>
<gene>
    <name evidence="1" type="ORF">HPBE_LOCUS20455</name>
</gene>